<gene>
    <name evidence="2" type="ORF">e112_129</name>
</gene>
<dbReference type="CDD" id="cd02883">
    <property type="entry name" value="NUDIX_Hydrolase"/>
    <property type="match status" value="1"/>
</dbReference>
<dbReference type="RefSeq" id="YP_009030734.1">
    <property type="nucleotide sequence ID" value="NC_024125.2"/>
</dbReference>
<sequence length="151" mass="17670">MQEIKMKTLSAGIIFMTEDRDLFMGRVTGSRKPGMMAHRWDIPKGRVESSDLNALEAAKRECLEETGFSNYNPDLLEDLGVFKYSSNKDLQLFYYTIPVEHEMFRNCYCESYFENKDGVMIPEMDAFALIPRTQWQYVMGPSLYRIMNNLF</sequence>
<proteinExistence type="predicted"/>
<keyword evidence="3" id="KW-1185">Reference proteome</keyword>
<dbReference type="Pfam" id="PF00293">
    <property type="entry name" value="NUDIX"/>
    <property type="match status" value="1"/>
</dbReference>
<organism evidence="2 3">
    <name type="scientific">Escherichia phage vB_EcoM_112</name>
    <dbReference type="NCBI Taxonomy" id="1495285"/>
    <lineage>
        <taxon>Viruses</taxon>
        <taxon>Duplodnaviria</taxon>
        <taxon>Heunggongvirae</taxon>
        <taxon>Uroviricota</taxon>
        <taxon>Caudoviricetes</taxon>
        <taxon>Pantevenvirales</taxon>
        <taxon>Straboviridae</taxon>
        <taxon>Tevenvirinae</taxon>
        <taxon>Tequatrovirus</taxon>
        <taxon>Tequatrovirus e112</taxon>
    </lineage>
</organism>
<dbReference type="GeneID" id="19485277"/>
<accession>A0A023ZUL4</accession>
<dbReference type="Gene3D" id="3.90.79.10">
    <property type="entry name" value="Nucleoside Triphosphate Pyrophosphohydrolase"/>
    <property type="match status" value="1"/>
</dbReference>
<name>A0A023ZUL4_9CAUD</name>
<evidence type="ECO:0000259" key="1">
    <source>
        <dbReference type="PROSITE" id="PS51462"/>
    </source>
</evidence>
<dbReference type="KEGG" id="vg:19485277"/>
<dbReference type="Proteomes" id="UP000024439">
    <property type="component" value="Segment"/>
</dbReference>
<reference evidence="2 3" key="1">
    <citation type="submission" date="2014-10" db="EMBL/GenBank/DDBJ databases">
        <title>Complete genome sequence of e11/2, a T-even type bacteriophage specific for E. coli O157:H7.</title>
        <authorList>
            <person name="Coffey B."/>
            <person name="Ross P."/>
            <person name="O'Flynn G."/>
            <person name="O'Sullivan O."/>
            <person name="Casey A."/>
            <person name="Callanan M."/>
            <person name="Coffey A."/>
            <person name="McAuliffe O."/>
        </authorList>
    </citation>
    <scope>NUCLEOTIDE SEQUENCE [LARGE SCALE GENOMIC DNA]</scope>
</reference>
<dbReference type="EMBL" id="KJ668714">
    <property type="protein sequence ID" value="AHY83327.1"/>
    <property type="molecule type" value="Genomic_DNA"/>
</dbReference>
<dbReference type="InterPro" id="IPR015797">
    <property type="entry name" value="NUDIX_hydrolase-like_dom_sf"/>
</dbReference>
<dbReference type="InterPro" id="IPR000086">
    <property type="entry name" value="NUDIX_hydrolase_dom"/>
</dbReference>
<evidence type="ECO:0000313" key="2">
    <source>
        <dbReference type="EMBL" id="AHY83327.1"/>
    </source>
</evidence>
<feature type="domain" description="Nudix hydrolase" evidence="1">
    <location>
        <begin position="6"/>
        <end position="143"/>
    </location>
</feature>
<protein>
    <submittedName>
        <fullName evidence="2">Nudix hydrolase</fullName>
    </submittedName>
</protein>
<dbReference type="PROSITE" id="PS51462">
    <property type="entry name" value="NUDIX"/>
    <property type="match status" value="1"/>
</dbReference>
<keyword evidence="2" id="KW-0378">Hydrolase</keyword>
<dbReference type="GO" id="GO:0016787">
    <property type="term" value="F:hydrolase activity"/>
    <property type="evidence" value="ECO:0007669"/>
    <property type="project" value="UniProtKB-KW"/>
</dbReference>
<dbReference type="SUPFAM" id="SSF55811">
    <property type="entry name" value="Nudix"/>
    <property type="match status" value="1"/>
</dbReference>
<evidence type="ECO:0000313" key="3">
    <source>
        <dbReference type="Proteomes" id="UP000024439"/>
    </source>
</evidence>